<organism evidence="2 3">
    <name type="scientific">Karstenula rhodostoma CBS 690.94</name>
    <dbReference type="NCBI Taxonomy" id="1392251"/>
    <lineage>
        <taxon>Eukaryota</taxon>
        <taxon>Fungi</taxon>
        <taxon>Dikarya</taxon>
        <taxon>Ascomycota</taxon>
        <taxon>Pezizomycotina</taxon>
        <taxon>Dothideomycetes</taxon>
        <taxon>Pleosporomycetidae</taxon>
        <taxon>Pleosporales</taxon>
        <taxon>Massarineae</taxon>
        <taxon>Didymosphaeriaceae</taxon>
        <taxon>Karstenula</taxon>
    </lineage>
</organism>
<keyword evidence="3" id="KW-1185">Reference proteome</keyword>
<comment type="caution">
    <text evidence="2">The sequence shown here is derived from an EMBL/GenBank/DDBJ whole genome shotgun (WGS) entry which is preliminary data.</text>
</comment>
<name>A0A9P4UD36_9PLEO</name>
<accession>A0A9P4UD36</accession>
<reference evidence="2" key="1">
    <citation type="journal article" date="2020" name="Stud. Mycol.">
        <title>101 Dothideomycetes genomes: a test case for predicting lifestyles and emergence of pathogens.</title>
        <authorList>
            <person name="Haridas S."/>
            <person name="Albert R."/>
            <person name="Binder M."/>
            <person name="Bloem J."/>
            <person name="Labutti K."/>
            <person name="Salamov A."/>
            <person name="Andreopoulos B."/>
            <person name="Baker S."/>
            <person name="Barry K."/>
            <person name="Bills G."/>
            <person name="Bluhm B."/>
            <person name="Cannon C."/>
            <person name="Castanera R."/>
            <person name="Culley D."/>
            <person name="Daum C."/>
            <person name="Ezra D."/>
            <person name="Gonzalez J."/>
            <person name="Henrissat B."/>
            <person name="Kuo A."/>
            <person name="Liang C."/>
            <person name="Lipzen A."/>
            <person name="Lutzoni F."/>
            <person name="Magnuson J."/>
            <person name="Mondo S."/>
            <person name="Nolan M."/>
            <person name="Ohm R."/>
            <person name="Pangilinan J."/>
            <person name="Park H.-J."/>
            <person name="Ramirez L."/>
            <person name="Alfaro M."/>
            <person name="Sun H."/>
            <person name="Tritt A."/>
            <person name="Yoshinaga Y."/>
            <person name="Zwiers L.-H."/>
            <person name="Turgeon B."/>
            <person name="Goodwin S."/>
            <person name="Spatafora J."/>
            <person name="Crous P."/>
            <person name="Grigoriev I."/>
        </authorList>
    </citation>
    <scope>NUCLEOTIDE SEQUENCE</scope>
    <source>
        <strain evidence="2">CBS 690.94</strain>
    </source>
</reference>
<dbReference type="Proteomes" id="UP000799764">
    <property type="component" value="Unassembled WGS sequence"/>
</dbReference>
<sequence length="112" mass="12028">MPPHAPLTVGPTVFHARGPRRSWPKEAVPARPQSPGVLLVHSRRPTAPATPRRGGSLLRDCCFVSTLPRRRLCSLAQGLLCILHPEGGALEGAHRNSAIAIIDRGTHLVSVQ</sequence>
<evidence type="ECO:0000313" key="3">
    <source>
        <dbReference type="Proteomes" id="UP000799764"/>
    </source>
</evidence>
<evidence type="ECO:0000313" key="2">
    <source>
        <dbReference type="EMBL" id="KAF2444983.1"/>
    </source>
</evidence>
<evidence type="ECO:0000256" key="1">
    <source>
        <dbReference type="SAM" id="MobiDB-lite"/>
    </source>
</evidence>
<proteinExistence type="predicted"/>
<protein>
    <submittedName>
        <fullName evidence="2">Uncharacterized protein</fullName>
    </submittedName>
</protein>
<dbReference type="EMBL" id="MU001500">
    <property type="protein sequence ID" value="KAF2444983.1"/>
    <property type="molecule type" value="Genomic_DNA"/>
</dbReference>
<feature type="region of interest" description="Disordered" evidence="1">
    <location>
        <begin position="1"/>
        <end position="54"/>
    </location>
</feature>
<gene>
    <name evidence="2" type="ORF">P171DRAFT_287043</name>
</gene>
<dbReference type="AlphaFoldDB" id="A0A9P4UD36"/>